<name>A0A3S9MYZ5_9FLAO</name>
<keyword evidence="2" id="KW-1185">Reference proteome</keyword>
<dbReference type="KEGG" id="noj:EJ995_09605"/>
<dbReference type="AlphaFoldDB" id="A0A3S9MYZ5"/>
<dbReference type="Gene3D" id="3.40.50.10600">
    <property type="entry name" value="SpoIIaa-like domains"/>
    <property type="match status" value="1"/>
</dbReference>
<dbReference type="InterPro" id="IPR036513">
    <property type="entry name" value="STAS_dom_sf"/>
</dbReference>
<dbReference type="InterPro" id="IPR038396">
    <property type="entry name" value="SpoIIAA-like_sf"/>
</dbReference>
<dbReference type="OrthoDB" id="7619266at2"/>
<dbReference type="EMBL" id="CP034549">
    <property type="protein sequence ID" value="AZQ44486.1"/>
    <property type="molecule type" value="Genomic_DNA"/>
</dbReference>
<proteinExistence type="predicted"/>
<evidence type="ECO:0000313" key="1">
    <source>
        <dbReference type="EMBL" id="AZQ44486.1"/>
    </source>
</evidence>
<dbReference type="InterPro" id="IPR021866">
    <property type="entry name" value="SpoIIAA-like"/>
</dbReference>
<accession>A0A3S9MYZ5</accession>
<dbReference type="RefSeq" id="WP_126447968.1">
    <property type="nucleotide sequence ID" value="NZ_CP034549.1"/>
</dbReference>
<dbReference type="Pfam" id="PF11964">
    <property type="entry name" value="SpoIIAA-like"/>
    <property type="match status" value="1"/>
</dbReference>
<protein>
    <submittedName>
        <fullName evidence="1">STAS/SEC14 domain-containing protein</fullName>
    </submittedName>
</protein>
<sequence length="132" mass="15298">MIKRTSIGNENILSVKVIEDLNNDDMDWLTTLIDKKANDDKVQNILLYIEFEDFADMSIENMIKYFKLFISKGHNLMQRVSRAAAITDDTMLANKLALEFSLLPSTKFKSYKPEHKENALQWLRGDELVEPV</sequence>
<dbReference type="Proteomes" id="UP000279600">
    <property type="component" value="Chromosome"/>
</dbReference>
<reference evidence="1 2" key="1">
    <citation type="submission" date="2018-12" db="EMBL/GenBank/DDBJ databases">
        <title>Complete genome of Nonlabens sp. MJ115.</title>
        <authorList>
            <person name="Choi H.S."/>
            <person name="Jung J."/>
        </authorList>
    </citation>
    <scope>NUCLEOTIDE SEQUENCE [LARGE SCALE GENOMIC DNA]</scope>
    <source>
        <strain evidence="1 2">MJ115</strain>
    </source>
</reference>
<evidence type="ECO:0000313" key="2">
    <source>
        <dbReference type="Proteomes" id="UP000279600"/>
    </source>
</evidence>
<gene>
    <name evidence="1" type="ORF">EJ995_09605</name>
</gene>
<dbReference type="SUPFAM" id="SSF52091">
    <property type="entry name" value="SpoIIaa-like"/>
    <property type="match status" value="1"/>
</dbReference>
<organism evidence="1 2">
    <name type="scientific">Nonlabens ponticola</name>
    <dbReference type="NCBI Taxonomy" id="2496866"/>
    <lineage>
        <taxon>Bacteria</taxon>
        <taxon>Pseudomonadati</taxon>
        <taxon>Bacteroidota</taxon>
        <taxon>Flavobacteriia</taxon>
        <taxon>Flavobacteriales</taxon>
        <taxon>Flavobacteriaceae</taxon>
        <taxon>Nonlabens</taxon>
    </lineage>
</organism>